<evidence type="ECO:0000313" key="3">
    <source>
        <dbReference type="EMBL" id="CAG5079667.1"/>
    </source>
</evidence>
<protein>
    <submittedName>
        <fullName evidence="3">LPS-assembly protein LptD</fullName>
    </submittedName>
</protein>
<dbReference type="RefSeq" id="WP_258541226.1">
    <property type="nucleotide sequence ID" value="NZ_OU015584.1"/>
</dbReference>
<evidence type="ECO:0000313" key="4">
    <source>
        <dbReference type="Proteomes" id="UP000683507"/>
    </source>
</evidence>
<dbReference type="AlphaFoldDB" id="A0A916NFZ6"/>
<keyword evidence="4" id="KW-1185">Reference proteome</keyword>
<dbReference type="PANTHER" id="PTHR36504:SF1">
    <property type="entry name" value="LIPOPOLYSACCHARIDE EXPORT SYSTEM PROTEIN LPTA"/>
    <property type="match status" value="1"/>
</dbReference>
<keyword evidence="1" id="KW-0732">Signal</keyword>
<dbReference type="GO" id="GO:0030288">
    <property type="term" value="C:outer membrane-bounded periplasmic space"/>
    <property type="evidence" value="ECO:0007669"/>
    <property type="project" value="TreeGrafter"/>
</dbReference>
<gene>
    <name evidence="3" type="primary">lptD_1</name>
    <name evidence="3" type="ORF">CRYO30217_01006</name>
</gene>
<dbReference type="KEGG" id="ptan:CRYO30217_01006"/>
<dbReference type="Gene3D" id="2.60.450.10">
    <property type="entry name" value="Lipopolysaccharide (LPS) transport protein A like domain"/>
    <property type="match status" value="3"/>
</dbReference>
<dbReference type="Pfam" id="PF13100">
    <property type="entry name" value="OstA_2"/>
    <property type="match status" value="1"/>
</dbReference>
<sequence length="508" mass="57875">MVKRYLLILLIGFGTIFCQGLAQEKTDQIKIIHADEGTSHPTYANTHILKGNVVFEHDSTTMYCDSAYFFLDSNVFHAFSNISVVKGDSMKLEGDTLYYRGTSKTADMLGNIVYNDRKVQLVTNTLFYDFNTKIGRYDTPAVITNRADKNVLKSKKGEYHSENKTVYFKDSVRLHNKDYDMYSDTLVYNTATKTAFFYGPTEIISKDDKILCNAGVYNTETEVTSLWNSATIIGKEQTIIGDSIHYNREQGIGEIFGHVVMKDTANDVILYGDNGYHNELQDSTSIFGCAQMTQLNEKDTLFISAEYLTIKTDSLNENKQIRAYREVRIFQPDFQGVCDSLIYNDNDSLMRFFKTPILWSDESQITGDYIEAQTAKQSIKSLTVNKNAYIISEIDTTMYDQIQGKDLFAYFKEGKIAKVDVKGNGKTLYHILNEDSLYLEANSAECADIVVHFDKGAIHTIKFLESPNAVYQAIAEMSRKQRFLDGFKWKIQIRPNQEEFLQPAETSP</sequence>
<dbReference type="GO" id="GO:0009279">
    <property type="term" value="C:cell outer membrane"/>
    <property type="evidence" value="ECO:0007669"/>
    <property type="project" value="TreeGrafter"/>
</dbReference>
<dbReference type="GO" id="GO:0015920">
    <property type="term" value="P:lipopolysaccharide transport"/>
    <property type="evidence" value="ECO:0007669"/>
    <property type="project" value="TreeGrafter"/>
</dbReference>
<evidence type="ECO:0000259" key="2">
    <source>
        <dbReference type="Pfam" id="PF13100"/>
    </source>
</evidence>
<dbReference type="PANTHER" id="PTHR36504">
    <property type="entry name" value="LIPOPOLYSACCHARIDE EXPORT SYSTEM PROTEIN LPTA"/>
    <property type="match status" value="1"/>
</dbReference>
<dbReference type="InterPro" id="IPR005653">
    <property type="entry name" value="OstA-like_N"/>
</dbReference>
<proteinExistence type="predicted"/>
<name>A0A916NFZ6_9FLAO</name>
<evidence type="ECO:0000256" key="1">
    <source>
        <dbReference type="ARBA" id="ARBA00022729"/>
    </source>
</evidence>
<dbReference type="InterPro" id="IPR052037">
    <property type="entry name" value="LPS_export_LptA"/>
</dbReference>
<dbReference type="GO" id="GO:0017089">
    <property type="term" value="F:glycolipid transfer activity"/>
    <property type="evidence" value="ECO:0007669"/>
    <property type="project" value="TreeGrafter"/>
</dbReference>
<feature type="domain" description="Organic solvent tolerance-like N-terminal" evidence="2">
    <location>
        <begin position="27"/>
        <end position="184"/>
    </location>
</feature>
<dbReference type="EMBL" id="OU015584">
    <property type="protein sequence ID" value="CAG5079667.1"/>
    <property type="molecule type" value="Genomic_DNA"/>
</dbReference>
<organism evidence="3 4">
    <name type="scientific">Parvicella tangerina</name>
    <dbReference type="NCBI Taxonomy" id="2829795"/>
    <lineage>
        <taxon>Bacteria</taxon>
        <taxon>Pseudomonadati</taxon>
        <taxon>Bacteroidota</taxon>
        <taxon>Flavobacteriia</taxon>
        <taxon>Flavobacteriales</taxon>
        <taxon>Parvicellaceae</taxon>
        <taxon>Parvicella</taxon>
    </lineage>
</organism>
<reference evidence="3" key="1">
    <citation type="submission" date="2021-04" db="EMBL/GenBank/DDBJ databases">
        <authorList>
            <person name="Rodrigo-Torres L."/>
            <person name="Arahal R. D."/>
            <person name="Lucena T."/>
        </authorList>
    </citation>
    <scope>NUCLEOTIDE SEQUENCE</scope>
    <source>
        <strain evidence="3">AS29M-1</strain>
    </source>
</reference>
<dbReference type="Proteomes" id="UP000683507">
    <property type="component" value="Chromosome"/>
</dbReference>
<accession>A0A916NFZ6</accession>